<sequence length="373" mass="42492">MIIVPPPTGLLAPPMGHFARLIASAADEIKYLQDWRSGIPNYHAPTLDPECSYWEVAHAKKKSPCSISGVPRFFPLKLHGPSNGPVAAVHTRLLSAANSTGIQLNRLHSFMQYLPVKYAIQTFMIQLETPHSPQSPQEKQSNHDWICSDLSTRLGQQALGEITIDGPRYLDRCFVNCLQKLLDLHDEAGHFWDFGTGKPLVDLFGAIIDMFHEAWDAFKPWAPPGSTVEDWFLWTRLTDPWVAFPQEFSLESRPLHEYWATEPEVHTKRGKAPPPWGVWKPTSAELAALQAEASGQKFALSPFITEDMWEFEKILDCKWQGKGRQRKVWFLVQWKGFEATWQPEDDFRGCSEHSLLNFYEKPQAAGPPKWLYA</sequence>
<dbReference type="Proteomes" id="UP000770015">
    <property type="component" value="Unassembled WGS sequence"/>
</dbReference>
<dbReference type="GO" id="GO:0006338">
    <property type="term" value="P:chromatin remodeling"/>
    <property type="evidence" value="ECO:0007669"/>
    <property type="project" value="UniProtKB-ARBA"/>
</dbReference>
<proteinExistence type="predicted"/>
<gene>
    <name evidence="3" type="ORF">F5X68DRAFT_4136</name>
</gene>
<dbReference type="EMBL" id="JAGSXJ010000001">
    <property type="protein sequence ID" value="KAH6697361.1"/>
    <property type="molecule type" value="Genomic_DNA"/>
</dbReference>
<dbReference type="InterPro" id="IPR000953">
    <property type="entry name" value="Chromo/chromo_shadow_dom"/>
</dbReference>
<comment type="subunit">
    <text evidence="1">Component of the NuA4 histone acetyltransferase complex.</text>
</comment>
<keyword evidence="4" id="KW-1185">Reference proteome</keyword>
<dbReference type="AlphaFoldDB" id="A0A9P8VM16"/>
<dbReference type="CDD" id="cd00024">
    <property type="entry name" value="CD_CSD"/>
    <property type="match status" value="1"/>
</dbReference>
<evidence type="ECO:0000256" key="1">
    <source>
        <dbReference type="ARBA" id="ARBA00011353"/>
    </source>
</evidence>
<organism evidence="3 4">
    <name type="scientific">Plectosphaerella plurivora</name>
    <dbReference type="NCBI Taxonomy" id="936078"/>
    <lineage>
        <taxon>Eukaryota</taxon>
        <taxon>Fungi</taxon>
        <taxon>Dikarya</taxon>
        <taxon>Ascomycota</taxon>
        <taxon>Pezizomycotina</taxon>
        <taxon>Sordariomycetes</taxon>
        <taxon>Hypocreomycetidae</taxon>
        <taxon>Glomerellales</taxon>
        <taxon>Plectosphaerellaceae</taxon>
        <taxon>Plectosphaerella</taxon>
    </lineage>
</organism>
<protein>
    <recommendedName>
        <fullName evidence="2">Chromo domain-containing protein</fullName>
    </recommendedName>
</protein>
<reference evidence="3" key="1">
    <citation type="journal article" date="2021" name="Nat. Commun.">
        <title>Genetic determinants of endophytism in the Arabidopsis root mycobiome.</title>
        <authorList>
            <person name="Mesny F."/>
            <person name="Miyauchi S."/>
            <person name="Thiergart T."/>
            <person name="Pickel B."/>
            <person name="Atanasova L."/>
            <person name="Karlsson M."/>
            <person name="Huettel B."/>
            <person name="Barry K.W."/>
            <person name="Haridas S."/>
            <person name="Chen C."/>
            <person name="Bauer D."/>
            <person name="Andreopoulos W."/>
            <person name="Pangilinan J."/>
            <person name="LaButti K."/>
            <person name="Riley R."/>
            <person name="Lipzen A."/>
            <person name="Clum A."/>
            <person name="Drula E."/>
            <person name="Henrissat B."/>
            <person name="Kohler A."/>
            <person name="Grigoriev I.V."/>
            <person name="Martin F.M."/>
            <person name="Hacquard S."/>
        </authorList>
    </citation>
    <scope>NUCLEOTIDE SEQUENCE</scope>
    <source>
        <strain evidence="3">MPI-SDFR-AT-0117</strain>
    </source>
</reference>
<evidence type="ECO:0000313" key="3">
    <source>
        <dbReference type="EMBL" id="KAH6697361.1"/>
    </source>
</evidence>
<dbReference type="SMART" id="SM00298">
    <property type="entry name" value="CHROMO"/>
    <property type="match status" value="1"/>
</dbReference>
<name>A0A9P8VM16_9PEZI</name>
<dbReference type="InterPro" id="IPR016197">
    <property type="entry name" value="Chromo-like_dom_sf"/>
</dbReference>
<dbReference type="PROSITE" id="PS50013">
    <property type="entry name" value="CHROMO_2"/>
    <property type="match status" value="1"/>
</dbReference>
<dbReference type="SUPFAM" id="SSF54160">
    <property type="entry name" value="Chromo domain-like"/>
    <property type="match status" value="1"/>
</dbReference>
<evidence type="ECO:0000313" key="4">
    <source>
        <dbReference type="Proteomes" id="UP000770015"/>
    </source>
</evidence>
<dbReference type="Gene3D" id="2.40.50.40">
    <property type="match status" value="1"/>
</dbReference>
<evidence type="ECO:0000259" key="2">
    <source>
        <dbReference type="PROSITE" id="PS50013"/>
    </source>
</evidence>
<comment type="caution">
    <text evidence="3">The sequence shown here is derived from an EMBL/GenBank/DDBJ whole genome shotgun (WGS) entry which is preliminary data.</text>
</comment>
<feature type="domain" description="Chromo" evidence="2">
    <location>
        <begin position="309"/>
        <end position="370"/>
    </location>
</feature>
<dbReference type="OrthoDB" id="4800838at2759"/>
<accession>A0A9P8VM16</accession>